<dbReference type="EMBL" id="JACHHJ010000001">
    <property type="protein sequence ID" value="MBB6449384.1"/>
    <property type="molecule type" value="Genomic_DNA"/>
</dbReference>
<keyword evidence="6 10" id="KW-0573">Peptidoglycan synthesis</keyword>
<evidence type="ECO:0000256" key="6">
    <source>
        <dbReference type="ARBA" id="ARBA00022984"/>
    </source>
</evidence>
<dbReference type="Pfam" id="PF04101">
    <property type="entry name" value="Glyco_tran_28_C"/>
    <property type="match status" value="1"/>
</dbReference>
<feature type="binding site" evidence="10">
    <location>
        <position position="195"/>
    </location>
    <ligand>
        <name>UDP-N-acetyl-alpha-D-glucosamine</name>
        <dbReference type="ChEBI" id="CHEBI:57705"/>
    </ligand>
</feature>
<name>A0A841PNM9_9BACL</name>
<comment type="subcellular location">
    <subcellularLocation>
        <location evidence="10">Cell membrane</location>
        <topology evidence="10">Peripheral membrane protein</topology>
        <orientation evidence="10">Cytoplasmic side</orientation>
    </subcellularLocation>
</comment>
<dbReference type="InterPro" id="IPR007235">
    <property type="entry name" value="Glyco_trans_28_C"/>
</dbReference>
<keyword evidence="7 10" id="KW-0472">Membrane</keyword>
<keyword evidence="3 10" id="KW-0328">Glycosyltransferase</keyword>
<dbReference type="UniPathway" id="UPA00219"/>
<comment type="catalytic activity">
    <reaction evidence="10">
        <text>di-trans,octa-cis-undecaprenyl diphospho-N-acetyl-alpha-D-muramoyl-L-alanyl-D-glutamyl-meso-2,6-diaminopimeloyl-D-alanyl-D-alanine + UDP-N-acetyl-alpha-D-glucosamine = di-trans,octa-cis-undecaprenyl diphospho-[N-acetyl-alpha-D-glucosaminyl-(1-&gt;4)]-N-acetyl-alpha-D-muramoyl-L-alanyl-D-glutamyl-meso-2,6-diaminopimeloyl-D-alanyl-D-alanine + UDP + H(+)</text>
        <dbReference type="Rhea" id="RHEA:31227"/>
        <dbReference type="ChEBI" id="CHEBI:15378"/>
        <dbReference type="ChEBI" id="CHEBI:57705"/>
        <dbReference type="ChEBI" id="CHEBI:58223"/>
        <dbReference type="ChEBI" id="CHEBI:61387"/>
        <dbReference type="ChEBI" id="CHEBI:61388"/>
        <dbReference type="EC" id="2.4.1.227"/>
    </reaction>
</comment>
<evidence type="ECO:0000259" key="12">
    <source>
        <dbReference type="Pfam" id="PF04101"/>
    </source>
</evidence>
<feature type="binding site" evidence="10">
    <location>
        <position position="124"/>
    </location>
    <ligand>
        <name>UDP-N-acetyl-alpha-D-glucosamine</name>
        <dbReference type="ChEBI" id="CHEBI:57705"/>
    </ligand>
</feature>
<organism evidence="13 14">
    <name type="scientific">Geomicrobium halophilum</name>
    <dbReference type="NCBI Taxonomy" id="549000"/>
    <lineage>
        <taxon>Bacteria</taxon>
        <taxon>Bacillati</taxon>
        <taxon>Bacillota</taxon>
        <taxon>Bacilli</taxon>
        <taxon>Bacillales</taxon>
        <taxon>Geomicrobium</taxon>
    </lineage>
</organism>
<evidence type="ECO:0000313" key="13">
    <source>
        <dbReference type="EMBL" id="MBB6449384.1"/>
    </source>
</evidence>
<dbReference type="InterPro" id="IPR006009">
    <property type="entry name" value="GlcNAc_MurG"/>
</dbReference>
<dbReference type="InterPro" id="IPR004276">
    <property type="entry name" value="GlycoTrans_28_N"/>
</dbReference>
<dbReference type="PANTHER" id="PTHR21015">
    <property type="entry name" value="UDP-N-ACETYLGLUCOSAMINE--N-ACETYLMURAMYL-(PENTAPEPTIDE) PYROPHOSPHORYL-UNDECAPRENOL N-ACETYLGLUCOSAMINE TRANSFERASE 1"/>
    <property type="match status" value="1"/>
</dbReference>
<dbReference type="RefSeq" id="WP_184403273.1">
    <property type="nucleotide sequence ID" value="NZ_JACHHJ010000001.1"/>
</dbReference>
<evidence type="ECO:0000256" key="9">
    <source>
        <dbReference type="ARBA" id="ARBA00023316"/>
    </source>
</evidence>
<dbReference type="EC" id="2.4.1.227" evidence="10"/>
<feature type="binding site" evidence="10">
    <location>
        <position position="251"/>
    </location>
    <ligand>
        <name>UDP-N-acetyl-alpha-D-glucosamine</name>
        <dbReference type="ChEBI" id="CHEBI:57705"/>
    </ligand>
</feature>
<dbReference type="GO" id="GO:0005975">
    <property type="term" value="P:carbohydrate metabolic process"/>
    <property type="evidence" value="ECO:0007669"/>
    <property type="project" value="InterPro"/>
</dbReference>
<comment type="function">
    <text evidence="10">Cell wall formation. Catalyzes the transfer of a GlcNAc subunit on undecaprenyl-pyrophosphoryl-MurNAc-pentapeptide (lipid intermediate I) to form undecaprenyl-pyrophosphoryl-MurNAc-(pentapeptide)GlcNAc (lipid intermediate II).</text>
</comment>
<sequence length="364" mass="39651">MKVLVTGGGTGGHIYPAIALIQAIREQDPSASFLYVGTENGLENTIVPKHDIPFKTIEISGFKRKLSFENVKTVQRFLKGTADAKKMIRDFQPDVALGTGGYVAGPVIYAAAKSGVPSIIHEQNSIPGLTNKFLSRYAKHVAVSFEEAKAYFPKGKSVFTGNPRASEVVHAEKINVKKEFGFQDHLPVVMIVGGSRGAKPIHDAFLEALPQLSDKQCQYLYITGSVHYDKVKERISEVGVPHDHVVVRPFIHNMPNVLASIDAIVSRAGATTLAEITALGIPSILIPSPYVTKNHQEMNARTLEKVGAAVVHKESEWSGAKLQADIENIFQNGKESEMKKAAHSMAVPDAAERLYELMKSTALK</sequence>
<dbReference type="Pfam" id="PF03033">
    <property type="entry name" value="Glyco_transf_28"/>
    <property type="match status" value="1"/>
</dbReference>
<comment type="pathway">
    <text evidence="10">Cell wall biogenesis; peptidoglycan biosynthesis.</text>
</comment>
<dbReference type="GO" id="GO:0071555">
    <property type="term" value="P:cell wall organization"/>
    <property type="evidence" value="ECO:0007669"/>
    <property type="project" value="UniProtKB-KW"/>
</dbReference>
<keyword evidence="1 10" id="KW-1003">Cell membrane</keyword>
<dbReference type="Proteomes" id="UP000568839">
    <property type="component" value="Unassembled WGS sequence"/>
</dbReference>
<dbReference type="PANTHER" id="PTHR21015:SF22">
    <property type="entry name" value="GLYCOSYLTRANSFERASE"/>
    <property type="match status" value="1"/>
</dbReference>
<dbReference type="NCBIfam" id="TIGR01133">
    <property type="entry name" value="murG"/>
    <property type="match status" value="1"/>
</dbReference>
<dbReference type="AlphaFoldDB" id="A0A841PNM9"/>
<evidence type="ECO:0000259" key="11">
    <source>
        <dbReference type="Pfam" id="PF03033"/>
    </source>
</evidence>
<dbReference type="CDD" id="cd03785">
    <property type="entry name" value="GT28_MurG"/>
    <property type="match status" value="1"/>
</dbReference>
<evidence type="ECO:0000256" key="8">
    <source>
        <dbReference type="ARBA" id="ARBA00023306"/>
    </source>
</evidence>
<feature type="binding site" evidence="10">
    <location>
        <position position="296"/>
    </location>
    <ligand>
        <name>UDP-N-acetyl-alpha-D-glucosamine</name>
        <dbReference type="ChEBI" id="CHEBI:57705"/>
    </ligand>
</feature>
<dbReference type="HAMAP" id="MF_00033">
    <property type="entry name" value="MurG"/>
    <property type="match status" value="1"/>
</dbReference>
<keyword evidence="2 10" id="KW-0132">Cell division</keyword>
<accession>A0A841PNM9</accession>
<comment type="caution">
    <text evidence="13">The sequence shown here is derived from an EMBL/GenBank/DDBJ whole genome shotgun (WGS) entry which is preliminary data.</text>
</comment>
<keyword evidence="8 10" id="KW-0131">Cell cycle</keyword>
<keyword evidence="14" id="KW-1185">Reference proteome</keyword>
<evidence type="ECO:0000256" key="3">
    <source>
        <dbReference type="ARBA" id="ARBA00022676"/>
    </source>
</evidence>
<dbReference type="GO" id="GO:0005886">
    <property type="term" value="C:plasma membrane"/>
    <property type="evidence" value="ECO:0007669"/>
    <property type="project" value="UniProtKB-SubCell"/>
</dbReference>
<dbReference type="Gene3D" id="3.40.50.2000">
    <property type="entry name" value="Glycogen Phosphorylase B"/>
    <property type="match status" value="2"/>
</dbReference>
<dbReference type="GO" id="GO:0051301">
    <property type="term" value="P:cell division"/>
    <property type="evidence" value="ECO:0007669"/>
    <property type="project" value="UniProtKB-KW"/>
</dbReference>
<evidence type="ECO:0000256" key="4">
    <source>
        <dbReference type="ARBA" id="ARBA00022679"/>
    </source>
</evidence>
<dbReference type="SUPFAM" id="SSF53756">
    <property type="entry name" value="UDP-Glycosyltransferase/glycogen phosphorylase"/>
    <property type="match status" value="1"/>
</dbReference>
<feature type="binding site" evidence="10">
    <location>
        <begin position="10"/>
        <end position="12"/>
    </location>
    <ligand>
        <name>UDP-N-acetyl-alpha-D-glucosamine</name>
        <dbReference type="ChEBI" id="CHEBI:57705"/>
    </ligand>
</feature>
<evidence type="ECO:0000256" key="2">
    <source>
        <dbReference type="ARBA" id="ARBA00022618"/>
    </source>
</evidence>
<feature type="domain" description="Glycosyltransferase family 28 N-terminal" evidence="11">
    <location>
        <begin position="3"/>
        <end position="142"/>
    </location>
</feature>
<protein>
    <recommendedName>
        <fullName evidence="10">UDP-N-acetylglucosamine--N-acetylmuramyl-(pentapeptide) pyrophosphoryl-undecaprenol N-acetylglucosamine transferase</fullName>
        <ecNumber evidence="10">2.4.1.227</ecNumber>
    </recommendedName>
    <alternativeName>
        <fullName evidence="10">Undecaprenyl-PP-MurNAc-pentapeptide-UDPGlcNAc GlcNAc transferase</fullName>
    </alternativeName>
</protein>
<evidence type="ECO:0000256" key="1">
    <source>
        <dbReference type="ARBA" id="ARBA00022475"/>
    </source>
</evidence>
<keyword evidence="5 10" id="KW-0133">Cell shape</keyword>
<dbReference type="GO" id="GO:0009252">
    <property type="term" value="P:peptidoglycan biosynthetic process"/>
    <property type="evidence" value="ECO:0007669"/>
    <property type="project" value="UniProtKB-UniRule"/>
</dbReference>
<comment type="caution">
    <text evidence="10">Lacks conserved residue(s) required for the propagation of feature annotation.</text>
</comment>
<keyword evidence="9 10" id="KW-0961">Cell wall biogenesis/degradation</keyword>
<evidence type="ECO:0000313" key="14">
    <source>
        <dbReference type="Proteomes" id="UP000568839"/>
    </source>
</evidence>
<comment type="similarity">
    <text evidence="10">Belongs to the glycosyltransferase 28 family. MurG subfamily.</text>
</comment>
<evidence type="ECO:0000256" key="7">
    <source>
        <dbReference type="ARBA" id="ARBA00023136"/>
    </source>
</evidence>
<dbReference type="GO" id="GO:0050511">
    <property type="term" value="F:undecaprenyldiphospho-muramoylpentapeptide beta-N-acetylglucosaminyltransferase activity"/>
    <property type="evidence" value="ECO:0007669"/>
    <property type="project" value="UniProtKB-UniRule"/>
</dbReference>
<proteinExistence type="inferred from homology"/>
<keyword evidence="4 10" id="KW-0808">Transferase</keyword>
<reference evidence="13 14" key="1">
    <citation type="submission" date="2020-08" db="EMBL/GenBank/DDBJ databases">
        <title>Genomic Encyclopedia of Type Strains, Phase IV (KMG-IV): sequencing the most valuable type-strain genomes for metagenomic binning, comparative biology and taxonomic classification.</title>
        <authorList>
            <person name="Goeker M."/>
        </authorList>
    </citation>
    <scope>NUCLEOTIDE SEQUENCE [LARGE SCALE GENOMIC DNA]</scope>
    <source>
        <strain evidence="13 14">DSM 21769</strain>
    </source>
</reference>
<dbReference type="GO" id="GO:0008360">
    <property type="term" value="P:regulation of cell shape"/>
    <property type="evidence" value="ECO:0007669"/>
    <property type="project" value="UniProtKB-KW"/>
</dbReference>
<gene>
    <name evidence="10" type="primary">murG</name>
    <name evidence="13" type="ORF">HNR44_001333</name>
</gene>
<feature type="domain" description="Glycosyl transferase family 28 C-terminal" evidence="12">
    <location>
        <begin position="188"/>
        <end position="354"/>
    </location>
</feature>
<evidence type="ECO:0000256" key="5">
    <source>
        <dbReference type="ARBA" id="ARBA00022960"/>
    </source>
</evidence>
<evidence type="ECO:0000256" key="10">
    <source>
        <dbReference type="HAMAP-Rule" id="MF_00033"/>
    </source>
</evidence>